<evidence type="ECO:0000313" key="1">
    <source>
        <dbReference type="EMBL" id="RZU50439.1"/>
    </source>
</evidence>
<dbReference type="SUPFAM" id="SSF89550">
    <property type="entry name" value="PHP domain-like"/>
    <property type="match status" value="1"/>
</dbReference>
<dbReference type="InterPro" id="IPR016195">
    <property type="entry name" value="Pol/histidinol_Pase-like"/>
</dbReference>
<dbReference type="EMBL" id="SHKY01000001">
    <property type="protein sequence ID" value="RZU50439.1"/>
    <property type="molecule type" value="Genomic_DNA"/>
</dbReference>
<dbReference type="OrthoDB" id="8279407at2"/>
<comment type="caution">
    <text evidence="1">The sequence shown here is derived from an EMBL/GenBank/DDBJ whole genome shotgun (WGS) entry which is preliminary data.</text>
</comment>
<protein>
    <submittedName>
        <fullName evidence="1">Putative hydrolase</fullName>
    </submittedName>
</protein>
<name>A0A4Q7ZJV1_9ACTN</name>
<dbReference type="GO" id="GO:0016787">
    <property type="term" value="F:hydrolase activity"/>
    <property type="evidence" value="ECO:0007669"/>
    <property type="project" value="UniProtKB-KW"/>
</dbReference>
<keyword evidence="2" id="KW-1185">Reference proteome</keyword>
<organism evidence="1 2">
    <name type="scientific">Krasilnikovia cinnamomea</name>
    <dbReference type="NCBI Taxonomy" id="349313"/>
    <lineage>
        <taxon>Bacteria</taxon>
        <taxon>Bacillati</taxon>
        <taxon>Actinomycetota</taxon>
        <taxon>Actinomycetes</taxon>
        <taxon>Micromonosporales</taxon>
        <taxon>Micromonosporaceae</taxon>
        <taxon>Krasilnikovia</taxon>
    </lineage>
</organism>
<dbReference type="AlphaFoldDB" id="A0A4Q7ZJV1"/>
<dbReference type="Gene3D" id="3.20.20.140">
    <property type="entry name" value="Metal-dependent hydrolases"/>
    <property type="match status" value="1"/>
</dbReference>
<keyword evidence="1" id="KW-0378">Hydrolase</keyword>
<dbReference type="Proteomes" id="UP000292564">
    <property type="component" value="Unassembled WGS sequence"/>
</dbReference>
<accession>A0A4Q7ZJV1</accession>
<reference evidence="1 2" key="1">
    <citation type="submission" date="2019-02" db="EMBL/GenBank/DDBJ databases">
        <title>Sequencing the genomes of 1000 actinobacteria strains.</title>
        <authorList>
            <person name="Klenk H.-P."/>
        </authorList>
    </citation>
    <scope>NUCLEOTIDE SEQUENCE [LARGE SCALE GENOMIC DNA]</scope>
    <source>
        <strain evidence="1 2">DSM 45162</strain>
    </source>
</reference>
<proteinExistence type="predicted"/>
<sequence length="250" mass="26426">MSVERESVIVGGGTVGAARPVDLLVDAHVHTGFAAGRDAIGVVVSAADRAGLTAITFADQAGPETTWLQAYADAVRRASRRTELTLRVAAEIEIVQPDGWLAFPADLGQLEAVSVAMSRLPLPDGPVGPRDIRALLGTGELTPEQVAEQAVTAMIHAVERASRYAPTQLARPLSLLTQVGLDDCVITAELVDALATACRSTGTSVEISEAWRSPSPRIVALLRDAGVSLLAASDARYAVEVGRWQYLRRI</sequence>
<gene>
    <name evidence="1" type="ORF">EV385_2211</name>
</gene>
<evidence type="ECO:0000313" key="2">
    <source>
        <dbReference type="Proteomes" id="UP000292564"/>
    </source>
</evidence>